<feature type="non-terminal residue" evidence="2">
    <location>
        <position position="1"/>
    </location>
</feature>
<dbReference type="InterPro" id="IPR024964">
    <property type="entry name" value="CTLH/CRA"/>
</dbReference>
<dbReference type="PANTHER" id="PTHR12170">
    <property type="entry name" value="MACROPHAGE ERYTHROBLAST ATTACHER-RELATED"/>
    <property type="match status" value="1"/>
</dbReference>
<dbReference type="InterPro" id="IPR006595">
    <property type="entry name" value="CTLH_C"/>
</dbReference>
<dbReference type="InterPro" id="IPR013144">
    <property type="entry name" value="CRA_dom"/>
</dbReference>
<gene>
    <name evidence="2" type="ORF">FKW44_011375</name>
</gene>
<dbReference type="GO" id="GO:0005737">
    <property type="term" value="C:cytoplasm"/>
    <property type="evidence" value="ECO:0007669"/>
    <property type="project" value="TreeGrafter"/>
</dbReference>
<dbReference type="PROSITE" id="PS50897">
    <property type="entry name" value="CTLH"/>
    <property type="match status" value="1"/>
</dbReference>
<dbReference type="SMART" id="SM00668">
    <property type="entry name" value="CTLH"/>
    <property type="match status" value="1"/>
</dbReference>
<evidence type="ECO:0000313" key="3">
    <source>
        <dbReference type="Proteomes" id="UP000595437"/>
    </source>
</evidence>
<dbReference type="SMART" id="SM00757">
    <property type="entry name" value="CRA"/>
    <property type="match status" value="1"/>
</dbReference>
<reference evidence="3" key="1">
    <citation type="submission" date="2021-01" db="EMBL/GenBank/DDBJ databases">
        <title>Caligus Genome Assembly.</title>
        <authorList>
            <person name="Gallardo-Escarate C."/>
        </authorList>
    </citation>
    <scope>NUCLEOTIDE SEQUENCE [LARGE SCALE GENOMIC DNA]</scope>
</reference>
<evidence type="ECO:0000313" key="2">
    <source>
        <dbReference type="EMBL" id="QQP50383.1"/>
    </source>
</evidence>
<dbReference type="InterPro" id="IPR045098">
    <property type="entry name" value="Fyv10_fam"/>
</dbReference>
<dbReference type="PANTHER" id="PTHR12170:SF2">
    <property type="entry name" value="E3 UBIQUITIN-PROTEIN TRANSFERASE MAEA"/>
    <property type="match status" value="1"/>
</dbReference>
<name>A0A7T8HHV9_CALRO</name>
<feature type="domain" description="CTLH" evidence="1">
    <location>
        <begin position="5"/>
        <end position="58"/>
    </location>
</feature>
<keyword evidence="3" id="KW-1185">Reference proteome</keyword>
<dbReference type="GO" id="GO:0043161">
    <property type="term" value="P:proteasome-mediated ubiquitin-dependent protein catabolic process"/>
    <property type="evidence" value="ECO:0007669"/>
    <property type="project" value="InterPro"/>
</dbReference>
<dbReference type="Proteomes" id="UP000595437">
    <property type="component" value="Chromosome 7"/>
</dbReference>
<dbReference type="Pfam" id="PF10607">
    <property type="entry name" value="CTLH"/>
    <property type="match status" value="1"/>
</dbReference>
<dbReference type="AlphaFoldDB" id="A0A7T8HHV9"/>
<dbReference type="OrthoDB" id="1933455at2759"/>
<dbReference type="GO" id="GO:0034657">
    <property type="term" value="C:GID complex"/>
    <property type="evidence" value="ECO:0007669"/>
    <property type="project" value="TreeGrafter"/>
</dbReference>
<proteinExistence type="predicted"/>
<organism evidence="2 3">
    <name type="scientific">Caligus rogercresseyi</name>
    <name type="common">Sea louse</name>
    <dbReference type="NCBI Taxonomy" id="217165"/>
    <lineage>
        <taxon>Eukaryota</taxon>
        <taxon>Metazoa</taxon>
        <taxon>Ecdysozoa</taxon>
        <taxon>Arthropoda</taxon>
        <taxon>Crustacea</taxon>
        <taxon>Multicrustacea</taxon>
        <taxon>Hexanauplia</taxon>
        <taxon>Copepoda</taxon>
        <taxon>Siphonostomatoida</taxon>
        <taxon>Caligidae</taxon>
        <taxon>Caligus</taxon>
    </lineage>
</organism>
<sequence>LFLVAKEVEDDLARKDVSKCLSWCHDNKSKLRKMKSTLEFDMRLQEFIEFIKRGQKMDAIKHARKHLAIEDPEQLFTVQRAMALLVFPPNTLLRPYCELLKDSRWGELIQQFRSENYRLYQLSNQSVFTVALQVGLSALKTPNCYRSVKDRNTECPICEPCLKNLARSSPMPTAPTHASYAT</sequence>
<dbReference type="GO" id="GO:0005634">
    <property type="term" value="C:nucleus"/>
    <property type="evidence" value="ECO:0007669"/>
    <property type="project" value="TreeGrafter"/>
</dbReference>
<accession>A0A7T8HHV9</accession>
<protein>
    <recommendedName>
        <fullName evidence="1">CTLH domain-containing protein</fullName>
    </recommendedName>
</protein>
<dbReference type="GO" id="GO:0004842">
    <property type="term" value="F:ubiquitin-protein transferase activity"/>
    <property type="evidence" value="ECO:0007669"/>
    <property type="project" value="InterPro"/>
</dbReference>
<evidence type="ECO:0000259" key="1">
    <source>
        <dbReference type="PROSITE" id="PS50897"/>
    </source>
</evidence>
<dbReference type="EMBL" id="CP045896">
    <property type="protein sequence ID" value="QQP50383.1"/>
    <property type="molecule type" value="Genomic_DNA"/>
</dbReference>